<dbReference type="OrthoDB" id="2543325at2"/>
<dbReference type="RefSeq" id="WP_125006650.1">
    <property type="nucleotide sequence ID" value="NZ_BHYK01000082.1"/>
</dbReference>
<sequence length="444" mass="52438">MPINKFTIRVKPFLGESLFSFMLRFSKQNGISFLDLWSISKKHRSHFIQTNDIGVLNYAPINIIDPTMIAKVCGLEVNQIYQMSFYYILKRFCGESEVERSRFMSGLLETEYCYCPVCLKDKSYHRLLWEVKEIRVCHKHKIRLLNKCNSCHKIIVMKDLNELNTCPYCNSKLDKEIGSFNYVDNPTVVQQTWYYKALEQLILPFDFKMEPEEIVLKVLYILNNYNSIFNRSNIKVALKNRGNKLPTLLQNVRKTIYHKRTLYVEYLLKILYENDITVSEFLELKVPRTFIDSIQQKAILKKDKAYCIAPWCANYKKIGGLIKTGTSFKRKINGDIYKYYLVCPNCGCEYGFDKEEILTERTYFIKTFNILKEYSNREISLRELSCKSELSVDKLKRGLAYFDSREIYFEIYNCKDFKYEQIILQKVINAVIANDSIKVLNVKL</sequence>
<dbReference type="Proteomes" id="UP000287872">
    <property type="component" value="Unassembled WGS sequence"/>
</dbReference>
<dbReference type="InterPro" id="IPR009492">
    <property type="entry name" value="TniQ"/>
</dbReference>
<name>A0A401UUN4_9CLOT</name>
<dbReference type="AlphaFoldDB" id="A0A401UUN4"/>
<comment type="caution">
    <text evidence="2">The sequence shown here is derived from an EMBL/GenBank/DDBJ whole genome shotgun (WGS) entry which is preliminary data.</text>
</comment>
<evidence type="ECO:0000313" key="3">
    <source>
        <dbReference type="Proteomes" id="UP000287872"/>
    </source>
</evidence>
<gene>
    <name evidence="2" type="ORF">Ctaglu_48880</name>
</gene>
<reference evidence="2 3" key="1">
    <citation type="submission" date="2018-11" db="EMBL/GenBank/DDBJ databases">
        <title>Genome sequencing and assembly of Clostridium tagluense strain A121.</title>
        <authorList>
            <person name="Murakami T."/>
            <person name="Segawa T."/>
            <person name="Shcherbakova V.A."/>
            <person name="Mori H."/>
            <person name="Yoshimura Y."/>
        </authorList>
    </citation>
    <scope>NUCLEOTIDE SEQUENCE [LARGE SCALE GENOMIC DNA]</scope>
    <source>
        <strain evidence="2 3">A121</strain>
    </source>
</reference>
<dbReference type="EMBL" id="BHYK01000082">
    <property type="protein sequence ID" value="GCD13265.1"/>
    <property type="molecule type" value="Genomic_DNA"/>
</dbReference>
<accession>A0A401UUN4</accession>
<proteinExistence type="predicted"/>
<protein>
    <recommendedName>
        <fullName evidence="1">TniQ domain-containing protein</fullName>
    </recommendedName>
</protein>
<dbReference type="Pfam" id="PF06527">
    <property type="entry name" value="TniQ"/>
    <property type="match status" value="1"/>
</dbReference>
<evidence type="ECO:0000259" key="1">
    <source>
        <dbReference type="Pfam" id="PF06527"/>
    </source>
</evidence>
<organism evidence="2 3">
    <name type="scientific">Clostridium tagluense</name>
    <dbReference type="NCBI Taxonomy" id="360422"/>
    <lineage>
        <taxon>Bacteria</taxon>
        <taxon>Bacillati</taxon>
        <taxon>Bacillota</taxon>
        <taxon>Clostridia</taxon>
        <taxon>Eubacteriales</taxon>
        <taxon>Clostridiaceae</taxon>
        <taxon>Clostridium</taxon>
    </lineage>
</organism>
<feature type="domain" description="TniQ" evidence="1">
    <location>
        <begin position="8"/>
        <end position="144"/>
    </location>
</feature>
<keyword evidence="3" id="KW-1185">Reference proteome</keyword>
<evidence type="ECO:0000313" key="2">
    <source>
        <dbReference type="EMBL" id="GCD13265.1"/>
    </source>
</evidence>